<feature type="domain" description="ABC transmembrane type-1" evidence="8">
    <location>
        <begin position="88"/>
        <end position="277"/>
    </location>
</feature>
<protein>
    <submittedName>
        <fullName evidence="9">ABC transporter permease</fullName>
    </submittedName>
</protein>
<dbReference type="PROSITE" id="PS50928">
    <property type="entry name" value="ABC_TM1"/>
    <property type="match status" value="1"/>
</dbReference>
<dbReference type="Pfam" id="PF00528">
    <property type="entry name" value="BPD_transp_1"/>
    <property type="match status" value="1"/>
</dbReference>
<dbReference type="PANTHER" id="PTHR43386:SF1">
    <property type="entry name" value="D,D-DIPEPTIDE TRANSPORT SYSTEM PERMEASE PROTEIN DDPC-RELATED"/>
    <property type="match status" value="1"/>
</dbReference>
<dbReference type="AlphaFoldDB" id="A0A938B448"/>
<feature type="transmembrane region" description="Helical" evidence="7">
    <location>
        <begin position="20"/>
        <end position="43"/>
    </location>
</feature>
<dbReference type="InterPro" id="IPR050366">
    <property type="entry name" value="BP-dependent_transpt_permease"/>
</dbReference>
<dbReference type="GO" id="GO:0005886">
    <property type="term" value="C:plasma membrane"/>
    <property type="evidence" value="ECO:0007669"/>
    <property type="project" value="UniProtKB-SubCell"/>
</dbReference>
<dbReference type="Pfam" id="PF12911">
    <property type="entry name" value="OppC_N"/>
    <property type="match status" value="1"/>
</dbReference>
<dbReference type="Proteomes" id="UP000712673">
    <property type="component" value="Unassembled WGS sequence"/>
</dbReference>
<evidence type="ECO:0000256" key="1">
    <source>
        <dbReference type="ARBA" id="ARBA00004651"/>
    </source>
</evidence>
<evidence type="ECO:0000256" key="6">
    <source>
        <dbReference type="ARBA" id="ARBA00023136"/>
    </source>
</evidence>
<dbReference type="Gene3D" id="1.10.3720.10">
    <property type="entry name" value="MetI-like"/>
    <property type="match status" value="1"/>
</dbReference>
<keyword evidence="3" id="KW-1003">Cell membrane</keyword>
<evidence type="ECO:0000256" key="5">
    <source>
        <dbReference type="ARBA" id="ARBA00022989"/>
    </source>
</evidence>
<proteinExistence type="inferred from homology"/>
<comment type="caution">
    <text evidence="9">The sequence shown here is derived from an EMBL/GenBank/DDBJ whole genome shotgun (WGS) entry which is preliminary data.</text>
</comment>
<evidence type="ECO:0000313" key="9">
    <source>
        <dbReference type="EMBL" id="MBM3224413.1"/>
    </source>
</evidence>
<keyword evidence="5 7" id="KW-1133">Transmembrane helix</keyword>
<dbReference type="EMBL" id="VGLS01000320">
    <property type="protein sequence ID" value="MBM3224413.1"/>
    <property type="molecule type" value="Genomic_DNA"/>
</dbReference>
<feature type="transmembrane region" description="Helical" evidence="7">
    <location>
        <begin position="254"/>
        <end position="277"/>
    </location>
</feature>
<gene>
    <name evidence="9" type="ORF">FJZ47_11505</name>
</gene>
<dbReference type="GO" id="GO:0055085">
    <property type="term" value="P:transmembrane transport"/>
    <property type="evidence" value="ECO:0007669"/>
    <property type="project" value="InterPro"/>
</dbReference>
<keyword evidence="2 7" id="KW-0813">Transport</keyword>
<keyword evidence="6 7" id="KW-0472">Membrane</keyword>
<dbReference type="CDD" id="cd06261">
    <property type="entry name" value="TM_PBP2"/>
    <property type="match status" value="1"/>
</dbReference>
<dbReference type="InterPro" id="IPR025966">
    <property type="entry name" value="OppC_N"/>
</dbReference>
<feature type="transmembrane region" description="Helical" evidence="7">
    <location>
        <begin position="137"/>
        <end position="161"/>
    </location>
</feature>
<evidence type="ECO:0000313" key="10">
    <source>
        <dbReference type="Proteomes" id="UP000712673"/>
    </source>
</evidence>
<evidence type="ECO:0000256" key="2">
    <source>
        <dbReference type="ARBA" id="ARBA00022448"/>
    </source>
</evidence>
<dbReference type="PANTHER" id="PTHR43386">
    <property type="entry name" value="OLIGOPEPTIDE TRANSPORT SYSTEM PERMEASE PROTEIN APPC"/>
    <property type="match status" value="1"/>
</dbReference>
<dbReference type="SUPFAM" id="SSF161098">
    <property type="entry name" value="MetI-like"/>
    <property type="match status" value="1"/>
</dbReference>
<organism evidence="9 10">
    <name type="scientific">Tectimicrobiota bacterium</name>
    <dbReference type="NCBI Taxonomy" id="2528274"/>
    <lineage>
        <taxon>Bacteria</taxon>
        <taxon>Pseudomonadati</taxon>
        <taxon>Nitrospinota/Tectimicrobiota group</taxon>
        <taxon>Candidatus Tectimicrobiota</taxon>
    </lineage>
</organism>
<evidence type="ECO:0000256" key="3">
    <source>
        <dbReference type="ARBA" id="ARBA00022475"/>
    </source>
</evidence>
<sequence length="289" mass="30990">MSSAPAAPQRQRWRKFLRHPLGVIGSLIVLAVCGSALCADWLAPHEPNKQRLIARFKPPVWASGGSTTYLLGTDNVGRDIFSRILHGSRISLLVGIAAVGVSLGIGVTLGLLSGFLGGRVDTTIMAGVDIMLAFPQLILAFAMVAVLGPGLGNIILVLGLTGWERYARVVRAEVLALREREFVQASRALGVPTARIILRHIMPNTFSSVIVMATLQTAQAILAEASLSFLGLGTGLSYPSWGQMIALGRDYVNVAWWLSTFPGLAILLTVLAINLLGDRARDLFDPRMT</sequence>
<feature type="transmembrane region" description="Helical" evidence="7">
    <location>
        <begin position="209"/>
        <end position="234"/>
    </location>
</feature>
<dbReference type="InterPro" id="IPR000515">
    <property type="entry name" value="MetI-like"/>
</dbReference>
<name>A0A938B448_UNCTE</name>
<reference evidence="9" key="1">
    <citation type="submission" date="2019-03" db="EMBL/GenBank/DDBJ databases">
        <title>Lake Tanganyika Metagenome-Assembled Genomes (MAGs).</title>
        <authorList>
            <person name="Tran P."/>
        </authorList>
    </citation>
    <scope>NUCLEOTIDE SEQUENCE</scope>
    <source>
        <strain evidence="9">K_DeepCast_65m_m2_066</strain>
    </source>
</reference>
<feature type="transmembrane region" description="Helical" evidence="7">
    <location>
        <begin position="92"/>
        <end position="117"/>
    </location>
</feature>
<keyword evidence="4 7" id="KW-0812">Transmembrane</keyword>
<evidence type="ECO:0000256" key="4">
    <source>
        <dbReference type="ARBA" id="ARBA00022692"/>
    </source>
</evidence>
<accession>A0A938B448</accession>
<evidence type="ECO:0000259" key="8">
    <source>
        <dbReference type="PROSITE" id="PS50928"/>
    </source>
</evidence>
<comment type="subcellular location">
    <subcellularLocation>
        <location evidence="1 7">Cell membrane</location>
        <topology evidence="1 7">Multi-pass membrane protein</topology>
    </subcellularLocation>
</comment>
<evidence type="ECO:0000256" key="7">
    <source>
        <dbReference type="RuleBase" id="RU363032"/>
    </source>
</evidence>
<dbReference type="InterPro" id="IPR035906">
    <property type="entry name" value="MetI-like_sf"/>
</dbReference>
<comment type="similarity">
    <text evidence="7">Belongs to the binding-protein-dependent transport system permease family.</text>
</comment>